<evidence type="ECO:0000313" key="3">
    <source>
        <dbReference type="Proteomes" id="UP000735302"/>
    </source>
</evidence>
<keyword evidence="3" id="KW-1185">Reference proteome</keyword>
<gene>
    <name evidence="2" type="ORF">PoB_007424300</name>
</gene>
<protein>
    <submittedName>
        <fullName evidence="2">Uncharacterized protein</fullName>
    </submittedName>
</protein>
<proteinExistence type="predicted"/>
<dbReference type="EMBL" id="BLXT01008342">
    <property type="protein sequence ID" value="GFO47738.1"/>
    <property type="molecule type" value="Genomic_DNA"/>
</dbReference>
<evidence type="ECO:0000256" key="1">
    <source>
        <dbReference type="SAM" id="MobiDB-lite"/>
    </source>
</evidence>
<name>A0AAV4DUF8_9GAST</name>
<sequence length="71" mass="8190">MEDMDLNILTGQSAEEHSEQESAVVEPVAKKRIIEEPGEESPMCPDPMELKTFFELWREKVAPELHQRPEP</sequence>
<feature type="region of interest" description="Disordered" evidence="1">
    <location>
        <begin position="1"/>
        <end position="26"/>
    </location>
</feature>
<dbReference type="AlphaFoldDB" id="A0AAV4DUF8"/>
<reference evidence="2 3" key="1">
    <citation type="journal article" date="2021" name="Elife">
        <title>Chloroplast acquisition without the gene transfer in kleptoplastic sea slugs, Plakobranchus ocellatus.</title>
        <authorList>
            <person name="Maeda T."/>
            <person name="Takahashi S."/>
            <person name="Yoshida T."/>
            <person name="Shimamura S."/>
            <person name="Takaki Y."/>
            <person name="Nagai Y."/>
            <person name="Toyoda A."/>
            <person name="Suzuki Y."/>
            <person name="Arimoto A."/>
            <person name="Ishii H."/>
            <person name="Satoh N."/>
            <person name="Nishiyama T."/>
            <person name="Hasebe M."/>
            <person name="Maruyama T."/>
            <person name="Minagawa J."/>
            <person name="Obokata J."/>
            <person name="Shigenobu S."/>
        </authorList>
    </citation>
    <scope>NUCLEOTIDE SEQUENCE [LARGE SCALE GENOMIC DNA]</scope>
</reference>
<accession>A0AAV4DUF8</accession>
<evidence type="ECO:0000313" key="2">
    <source>
        <dbReference type="EMBL" id="GFO47738.1"/>
    </source>
</evidence>
<dbReference type="Proteomes" id="UP000735302">
    <property type="component" value="Unassembled WGS sequence"/>
</dbReference>
<comment type="caution">
    <text evidence="2">The sequence shown here is derived from an EMBL/GenBank/DDBJ whole genome shotgun (WGS) entry which is preliminary data.</text>
</comment>
<organism evidence="2 3">
    <name type="scientific">Plakobranchus ocellatus</name>
    <dbReference type="NCBI Taxonomy" id="259542"/>
    <lineage>
        <taxon>Eukaryota</taxon>
        <taxon>Metazoa</taxon>
        <taxon>Spiralia</taxon>
        <taxon>Lophotrochozoa</taxon>
        <taxon>Mollusca</taxon>
        <taxon>Gastropoda</taxon>
        <taxon>Heterobranchia</taxon>
        <taxon>Euthyneura</taxon>
        <taxon>Panpulmonata</taxon>
        <taxon>Sacoglossa</taxon>
        <taxon>Placobranchoidea</taxon>
        <taxon>Plakobranchidae</taxon>
        <taxon>Plakobranchus</taxon>
    </lineage>
</organism>